<dbReference type="Proteomes" id="UP000818603">
    <property type="component" value="Unassembled WGS sequence"/>
</dbReference>
<evidence type="ECO:0000313" key="2">
    <source>
        <dbReference type="EMBL" id="GGH99024.1"/>
    </source>
</evidence>
<gene>
    <name evidence="3" type="ORF">FF098_011940</name>
    <name evidence="2" type="ORF">GCM10011355_24000</name>
</gene>
<evidence type="ECO:0000313" key="3">
    <source>
        <dbReference type="EMBL" id="NHK28620.1"/>
    </source>
</evidence>
<dbReference type="EMBL" id="BMGZ01000002">
    <property type="protein sequence ID" value="GGH99024.1"/>
    <property type="molecule type" value="Genomic_DNA"/>
</dbReference>
<organism evidence="2 4">
    <name type="scientific">Aquisalinus luteolus</name>
    <dbReference type="NCBI Taxonomy" id="1566827"/>
    <lineage>
        <taxon>Bacteria</taxon>
        <taxon>Pseudomonadati</taxon>
        <taxon>Pseudomonadota</taxon>
        <taxon>Alphaproteobacteria</taxon>
        <taxon>Parvularculales</taxon>
        <taxon>Parvularculaceae</taxon>
        <taxon>Aquisalinus</taxon>
    </lineage>
</organism>
<dbReference type="InterPro" id="IPR023393">
    <property type="entry name" value="START-like_dom_sf"/>
</dbReference>
<protein>
    <submittedName>
        <fullName evidence="2">ATPase</fullName>
    </submittedName>
</protein>
<comment type="caution">
    <text evidence="2">The sequence shown here is derived from an EMBL/GenBank/DDBJ whole genome shotgun (WGS) entry which is preliminary data.</text>
</comment>
<feature type="signal peptide" evidence="1">
    <location>
        <begin position="1"/>
        <end position="21"/>
    </location>
</feature>
<evidence type="ECO:0000313" key="4">
    <source>
        <dbReference type="Proteomes" id="UP000621856"/>
    </source>
</evidence>
<proteinExistence type="predicted"/>
<dbReference type="RefSeq" id="WP_155140772.1">
    <property type="nucleotide sequence ID" value="NZ_BMGZ01000002.1"/>
</dbReference>
<evidence type="ECO:0000313" key="5">
    <source>
        <dbReference type="Proteomes" id="UP000818603"/>
    </source>
</evidence>
<dbReference type="Proteomes" id="UP000621856">
    <property type="component" value="Unassembled WGS sequence"/>
</dbReference>
<keyword evidence="1" id="KW-0732">Signal</keyword>
<reference evidence="3 5" key="2">
    <citation type="submission" date="2020-02" db="EMBL/GenBank/DDBJ databases">
        <title>Genome sequence of Parvularcula flava strain NH6-79.</title>
        <authorList>
            <person name="Abdul Karim M.H."/>
            <person name="Lam M.Q."/>
            <person name="Chen S.J."/>
            <person name="Yahya A."/>
            <person name="Shahir S."/>
            <person name="Shamsir M.S."/>
            <person name="Chong C.S."/>
        </authorList>
    </citation>
    <scope>NUCLEOTIDE SEQUENCE [LARGE SCALE GENOMIC DNA]</scope>
    <source>
        <strain evidence="3 5">NH6-79</strain>
    </source>
</reference>
<feature type="chain" id="PRO_5035184186" evidence="1">
    <location>
        <begin position="22"/>
        <end position="189"/>
    </location>
</feature>
<dbReference type="Gene3D" id="3.30.530.20">
    <property type="match status" value="1"/>
</dbReference>
<accession>A0A8J3A3A4</accession>
<dbReference type="AlphaFoldDB" id="A0A8J3A3A4"/>
<reference evidence="2" key="1">
    <citation type="journal article" date="2014" name="Int. J. Syst. Evol. Microbiol.">
        <title>Complete genome sequence of Corynebacterium casei LMG S-19264T (=DSM 44701T), isolated from a smear-ripened cheese.</title>
        <authorList>
            <consortium name="US DOE Joint Genome Institute (JGI-PGF)"/>
            <person name="Walter F."/>
            <person name="Albersmeier A."/>
            <person name="Kalinowski J."/>
            <person name="Ruckert C."/>
        </authorList>
    </citation>
    <scope>NUCLEOTIDE SEQUENCE</scope>
    <source>
        <strain evidence="2">CGMCC 1.14984</strain>
    </source>
</reference>
<keyword evidence="5" id="KW-1185">Reference proteome</keyword>
<sequence length="189" mass="20506">MMKLIAMGICVATALFATAQAEVKTKSETGFTIAIEFRLNATPDETWAALTEPSTWWNKDHSWSGDAANFSLDPVAGGCFCERWNGNEVKHMEIATAMQGKRLVMRGALGPLQGLGVTGALSWIIQPDEEDETKTMLTVNYNVGGYADMDAWSGPVDGVIVEQAARLARLVNTGTPEPDLTTRQEPARD</sequence>
<evidence type="ECO:0000256" key="1">
    <source>
        <dbReference type="SAM" id="SignalP"/>
    </source>
</evidence>
<name>A0A8J3A3A4_9PROT</name>
<dbReference type="EMBL" id="VCJR02000002">
    <property type="protein sequence ID" value="NHK28620.1"/>
    <property type="molecule type" value="Genomic_DNA"/>
</dbReference>
<reference evidence="2" key="3">
    <citation type="submission" date="2020-09" db="EMBL/GenBank/DDBJ databases">
        <authorList>
            <person name="Sun Q."/>
            <person name="Zhou Y."/>
        </authorList>
    </citation>
    <scope>NUCLEOTIDE SEQUENCE</scope>
    <source>
        <strain evidence="2">CGMCC 1.14984</strain>
    </source>
</reference>
<dbReference type="SUPFAM" id="SSF55961">
    <property type="entry name" value="Bet v1-like"/>
    <property type="match status" value="1"/>
</dbReference>